<evidence type="ECO:0000313" key="3">
    <source>
        <dbReference type="Proteomes" id="UP000199377"/>
    </source>
</evidence>
<protein>
    <submittedName>
        <fullName evidence="2">PEP-CTERM protein-sorting domain-containing protein</fullName>
    </submittedName>
</protein>
<feature type="signal peptide" evidence="1">
    <location>
        <begin position="1"/>
        <end position="36"/>
    </location>
</feature>
<accession>A0A1I3EHI4</accession>
<proteinExistence type="predicted"/>
<sequence>MSGRDPGDPLAMTRRPIRAAAAALLAAALAAGPAAATTVAEAALDLTLSNFSASYVSWSQSQEPQIRRSRALGEGWAGPGTVVQAQNRSIVSASSGVDARSGAEIDGGESWVELVRTFTLVNPTPWLGTFGMQIDYVLSASVLGDVAGGVSGGAVSGEVGQARATLSFWRLDMDDAAGELVETAFYPQRDLLVDYGMETDGRFPTTGKAVAYVPMQVGAGETVHLRVVSRVSTAVYAAAGAAIPPLEGPAAAVPAPPALGLLGAALGGLGLLARRRRDAA</sequence>
<dbReference type="Proteomes" id="UP000199377">
    <property type="component" value="Unassembled WGS sequence"/>
</dbReference>
<dbReference type="AlphaFoldDB" id="A0A1I3EHI4"/>
<evidence type="ECO:0000313" key="2">
    <source>
        <dbReference type="EMBL" id="SFH98333.1"/>
    </source>
</evidence>
<name>A0A1I3EHI4_9RHOB</name>
<evidence type="ECO:0000256" key="1">
    <source>
        <dbReference type="SAM" id="SignalP"/>
    </source>
</evidence>
<dbReference type="InterPro" id="IPR006311">
    <property type="entry name" value="TAT_signal"/>
</dbReference>
<dbReference type="PROSITE" id="PS51318">
    <property type="entry name" value="TAT"/>
    <property type="match status" value="1"/>
</dbReference>
<feature type="chain" id="PRO_5011447204" evidence="1">
    <location>
        <begin position="37"/>
        <end position="280"/>
    </location>
</feature>
<dbReference type="EMBL" id="FOQH01000003">
    <property type="protein sequence ID" value="SFH98333.1"/>
    <property type="molecule type" value="Genomic_DNA"/>
</dbReference>
<keyword evidence="3" id="KW-1185">Reference proteome</keyword>
<dbReference type="STRING" id="1114924.SAMN05216258_103378"/>
<gene>
    <name evidence="2" type="ORF">SAMN05216258_103378</name>
</gene>
<keyword evidence="1" id="KW-0732">Signal</keyword>
<organism evidence="2 3">
    <name type="scientific">Albimonas pacifica</name>
    <dbReference type="NCBI Taxonomy" id="1114924"/>
    <lineage>
        <taxon>Bacteria</taxon>
        <taxon>Pseudomonadati</taxon>
        <taxon>Pseudomonadota</taxon>
        <taxon>Alphaproteobacteria</taxon>
        <taxon>Rhodobacterales</taxon>
        <taxon>Paracoccaceae</taxon>
        <taxon>Albimonas</taxon>
    </lineage>
</organism>
<reference evidence="2 3" key="1">
    <citation type="submission" date="2016-10" db="EMBL/GenBank/DDBJ databases">
        <authorList>
            <person name="de Groot N.N."/>
        </authorList>
    </citation>
    <scope>NUCLEOTIDE SEQUENCE [LARGE SCALE GENOMIC DNA]</scope>
    <source>
        <strain evidence="2 3">CGMCC 1.11030</strain>
    </source>
</reference>